<reference evidence="1" key="1">
    <citation type="submission" date="2020-11" db="EMBL/GenBank/DDBJ databases">
        <authorList>
            <person name="Tran Van P."/>
        </authorList>
    </citation>
    <scope>NUCLEOTIDE SEQUENCE</scope>
</reference>
<dbReference type="EMBL" id="OA573861">
    <property type="protein sequence ID" value="CAD7205051.1"/>
    <property type="molecule type" value="Genomic_DNA"/>
</dbReference>
<accession>A0A7R8VUC0</accession>
<gene>
    <name evidence="1" type="ORF">TDIB3V08_LOCUS11205</name>
</gene>
<proteinExistence type="predicted"/>
<sequence length="117" mass="12713">MELNDLNALMKNYILMLMQKFLSMTSLEHMVTSSGRGSILRRSWSVVCSGGIAVGSVVVSLSSEYSATKMVKWAAGKSAAFERECKGASTLCRGWPLALPGWQSQSGKADCWPAVYI</sequence>
<dbReference type="AlphaFoldDB" id="A0A7R8VUC0"/>
<evidence type="ECO:0000313" key="1">
    <source>
        <dbReference type="EMBL" id="CAD7205051.1"/>
    </source>
</evidence>
<protein>
    <submittedName>
        <fullName evidence="1">Uncharacterized protein</fullName>
    </submittedName>
</protein>
<organism evidence="1">
    <name type="scientific">Timema douglasi</name>
    <name type="common">Walking stick</name>
    <dbReference type="NCBI Taxonomy" id="61478"/>
    <lineage>
        <taxon>Eukaryota</taxon>
        <taxon>Metazoa</taxon>
        <taxon>Ecdysozoa</taxon>
        <taxon>Arthropoda</taxon>
        <taxon>Hexapoda</taxon>
        <taxon>Insecta</taxon>
        <taxon>Pterygota</taxon>
        <taxon>Neoptera</taxon>
        <taxon>Polyneoptera</taxon>
        <taxon>Phasmatodea</taxon>
        <taxon>Timematodea</taxon>
        <taxon>Timematoidea</taxon>
        <taxon>Timematidae</taxon>
        <taxon>Timema</taxon>
    </lineage>
</organism>
<name>A0A7R8VUC0_TIMDO</name>